<gene>
    <name evidence="1" type="ORF">AMECASPLE_010904</name>
</gene>
<accession>A0ABV1A6Y9</accession>
<organism evidence="1 2">
    <name type="scientific">Ameca splendens</name>
    <dbReference type="NCBI Taxonomy" id="208324"/>
    <lineage>
        <taxon>Eukaryota</taxon>
        <taxon>Metazoa</taxon>
        <taxon>Chordata</taxon>
        <taxon>Craniata</taxon>
        <taxon>Vertebrata</taxon>
        <taxon>Euteleostomi</taxon>
        <taxon>Actinopterygii</taxon>
        <taxon>Neopterygii</taxon>
        <taxon>Teleostei</taxon>
        <taxon>Neoteleostei</taxon>
        <taxon>Acanthomorphata</taxon>
        <taxon>Ovalentaria</taxon>
        <taxon>Atherinomorphae</taxon>
        <taxon>Cyprinodontiformes</taxon>
        <taxon>Goodeidae</taxon>
        <taxon>Ameca</taxon>
    </lineage>
</organism>
<dbReference type="InterPro" id="IPR036388">
    <property type="entry name" value="WH-like_DNA-bd_sf"/>
</dbReference>
<proteinExistence type="predicted"/>
<name>A0ABV1A6Y9_9TELE</name>
<reference evidence="1 2" key="1">
    <citation type="submission" date="2021-06" db="EMBL/GenBank/DDBJ databases">
        <authorList>
            <person name="Palmer J.M."/>
        </authorList>
    </citation>
    <scope>NUCLEOTIDE SEQUENCE [LARGE SCALE GENOMIC DNA]</scope>
    <source>
        <strain evidence="1 2">AS_MEX2019</strain>
        <tissue evidence="1">Muscle</tissue>
    </source>
</reference>
<evidence type="ECO:0000313" key="2">
    <source>
        <dbReference type="Proteomes" id="UP001469553"/>
    </source>
</evidence>
<dbReference type="Gene3D" id="1.10.10.10">
    <property type="entry name" value="Winged helix-like DNA-binding domain superfamily/Winged helix DNA-binding domain"/>
    <property type="match status" value="1"/>
</dbReference>
<comment type="caution">
    <text evidence="1">The sequence shown here is derived from an EMBL/GenBank/DDBJ whole genome shotgun (WGS) entry which is preliminary data.</text>
</comment>
<evidence type="ECO:0000313" key="1">
    <source>
        <dbReference type="EMBL" id="MEQ2314323.1"/>
    </source>
</evidence>
<sequence length="104" mass="11952">MFNYQSITQETFHDEKTNQRPSQALLQNTEGSGHRRISKLFKGPVNTVGAIIWKWKECKAAMIKWSCKIADKEFSRNKGLLQKDLKLAFTIPIPIKLGCCVNRK</sequence>
<dbReference type="EMBL" id="JAHRIP010085282">
    <property type="protein sequence ID" value="MEQ2314323.1"/>
    <property type="molecule type" value="Genomic_DNA"/>
</dbReference>
<dbReference type="Proteomes" id="UP001469553">
    <property type="component" value="Unassembled WGS sequence"/>
</dbReference>
<protein>
    <submittedName>
        <fullName evidence="1">Uncharacterized protein</fullName>
    </submittedName>
</protein>
<keyword evidence="2" id="KW-1185">Reference proteome</keyword>